<dbReference type="InterPro" id="IPR001680">
    <property type="entry name" value="WD40_rpt"/>
</dbReference>
<dbReference type="InterPro" id="IPR050349">
    <property type="entry name" value="WD_LIS1/nudF_dynein_reg"/>
</dbReference>
<accession>A0AAE0IYC9</accession>
<gene>
    <name evidence="6" type="ORF">B0T19DRAFT_354755</name>
</gene>
<feature type="repeat" description="WD" evidence="3">
    <location>
        <begin position="887"/>
        <end position="928"/>
    </location>
</feature>
<keyword evidence="2" id="KW-0677">Repeat</keyword>
<dbReference type="GO" id="GO:0035097">
    <property type="term" value="C:histone methyltransferase complex"/>
    <property type="evidence" value="ECO:0007669"/>
    <property type="project" value="UniProtKB-ARBA"/>
</dbReference>
<reference evidence="6" key="2">
    <citation type="submission" date="2023-06" db="EMBL/GenBank/DDBJ databases">
        <authorList>
            <consortium name="Lawrence Berkeley National Laboratory"/>
            <person name="Haridas S."/>
            <person name="Hensen N."/>
            <person name="Bonometti L."/>
            <person name="Westerberg I."/>
            <person name="Brannstrom I.O."/>
            <person name="Guillou S."/>
            <person name="Cros-Aarteil S."/>
            <person name="Calhoun S."/>
            <person name="Kuo A."/>
            <person name="Mondo S."/>
            <person name="Pangilinan J."/>
            <person name="Riley R."/>
            <person name="Labutti K."/>
            <person name="Andreopoulos B."/>
            <person name="Lipzen A."/>
            <person name="Chen C."/>
            <person name="Yanf M."/>
            <person name="Daum C."/>
            <person name="Ng V."/>
            <person name="Clum A."/>
            <person name="Steindorff A."/>
            <person name="Ohm R."/>
            <person name="Martin F."/>
            <person name="Silar P."/>
            <person name="Natvig D."/>
            <person name="Lalanne C."/>
            <person name="Gautier V."/>
            <person name="Ament-Velasquez S.L."/>
            <person name="Kruys A."/>
            <person name="Hutchinson M.I."/>
            <person name="Powell A.J."/>
            <person name="Barry K."/>
            <person name="Miller A.N."/>
            <person name="Grigoriev I.V."/>
            <person name="Debuchy R."/>
            <person name="Gladieux P."/>
            <person name="Thoren M.H."/>
            <person name="Johannesson H."/>
        </authorList>
    </citation>
    <scope>NUCLEOTIDE SEQUENCE</scope>
    <source>
        <strain evidence="6">SMH4131-1</strain>
    </source>
</reference>
<comment type="caution">
    <text evidence="6">The sequence shown here is derived from an EMBL/GenBank/DDBJ whole genome shotgun (WGS) entry which is preliminary data.</text>
</comment>
<dbReference type="PROSITE" id="PS00678">
    <property type="entry name" value="WD_REPEATS_1"/>
    <property type="match status" value="6"/>
</dbReference>
<evidence type="ECO:0000256" key="1">
    <source>
        <dbReference type="ARBA" id="ARBA00022574"/>
    </source>
</evidence>
<dbReference type="Gene3D" id="2.130.10.10">
    <property type="entry name" value="YVTN repeat-like/Quinoprotein amine dehydrogenase"/>
    <property type="match status" value="4"/>
</dbReference>
<dbReference type="InterPro" id="IPR020472">
    <property type="entry name" value="WD40_PAC1"/>
</dbReference>
<keyword evidence="7" id="KW-1185">Reference proteome</keyword>
<evidence type="ECO:0000256" key="2">
    <source>
        <dbReference type="ARBA" id="ARBA00022737"/>
    </source>
</evidence>
<dbReference type="PANTHER" id="PTHR44129">
    <property type="entry name" value="WD REPEAT-CONTAINING PROTEIN POP1"/>
    <property type="match status" value="1"/>
</dbReference>
<evidence type="ECO:0000313" key="7">
    <source>
        <dbReference type="Proteomes" id="UP001286456"/>
    </source>
</evidence>
<evidence type="ECO:0000313" key="6">
    <source>
        <dbReference type="EMBL" id="KAK3333464.1"/>
    </source>
</evidence>
<evidence type="ECO:0000256" key="4">
    <source>
        <dbReference type="SAM" id="Coils"/>
    </source>
</evidence>
<organism evidence="6 7">
    <name type="scientific">Cercophora scortea</name>
    <dbReference type="NCBI Taxonomy" id="314031"/>
    <lineage>
        <taxon>Eukaryota</taxon>
        <taxon>Fungi</taxon>
        <taxon>Dikarya</taxon>
        <taxon>Ascomycota</taxon>
        <taxon>Pezizomycotina</taxon>
        <taxon>Sordariomycetes</taxon>
        <taxon>Sordariomycetidae</taxon>
        <taxon>Sordariales</taxon>
        <taxon>Lasiosphaeriaceae</taxon>
        <taxon>Cercophora</taxon>
    </lineage>
</organism>
<protein>
    <recommendedName>
        <fullName evidence="5">Nephrocystin 3-like N-terminal domain-containing protein</fullName>
    </recommendedName>
</protein>
<dbReference type="SUPFAM" id="SSF52540">
    <property type="entry name" value="P-loop containing nucleoside triphosphate hydrolases"/>
    <property type="match status" value="1"/>
</dbReference>
<dbReference type="InterPro" id="IPR027417">
    <property type="entry name" value="P-loop_NTPase"/>
</dbReference>
<feature type="coiled-coil region" evidence="4">
    <location>
        <begin position="24"/>
        <end position="58"/>
    </location>
</feature>
<dbReference type="Gene3D" id="3.40.50.300">
    <property type="entry name" value="P-loop containing nucleotide triphosphate hydrolases"/>
    <property type="match status" value="1"/>
</dbReference>
<dbReference type="AlphaFoldDB" id="A0AAE0IYC9"/>
<dbReference type="InterPro" id="IPR019775">
    <property type="entry name" value="WD40_repeat_CS"/>
</dbReference>
<feature type="repeat" description="WD" evidence="3">
    <location>
        <begin position="929"/>
        <end position="970"/>
    </location>
</feature>
<feature type="repeat" description="WD" evidence="3">
    <location>
        <begin position="971"/>
        <end position="1012"/>
    </location>
</feature>
<dbReference type="PRINTS" id="PR00320">
    <property type="entry name" value="GPROTEINBRPT"/>
</dbReference>
<dbReference type="InterPro" id="IPR015943">
    <property type="entry name" value="WD40/YVTN_repeat-like_dom_sf"/>
</dbReference>
<dbReference type="FunFam" id="2.130.10.10:FF:000228">
    <property type="entry name" value="COMPASS-like H3K4 histone methylase component WDR5A"/>
    <property type="match status" value="1"/>
</dbReference>
<keyword evidence="4" id="KW-0175">Coiled coil</keyword>
<dbReference type="PROSITE" id="PS50294">
    <property type="entry name" value="WD_REPEATS_REGION"/>
    <property type="match status" value="7"/>
</dbReference>
<dbReference type="Pfam" id="PF00400">
    <property type="entry name" value="WD40"/>
    <property type="match status" value="3"/>
</dbReference>
<feature type="repeat" description="WD" evidence="3">
    <location>
        <begin position="845"/>
        <end position="886"/>
    </location>
</feature>
<evidence type="ECO:0000256" key="3">
    <source>
        <dbReference type="PROSITE-ProRule" id="PRU00221"/>
    </source>
</evidence>
<dbReference type="SUPFAM" id="SSF50998">
    <property type="entry name" value="Quinoprotein alcohol dehydrogenase-like"/>
    <property type="match status" value="1"/>
</dbReference>
<evidence type="ECO:0000259" key="5">
    <source>
        <dbReference type="Pfam" id="PF24883"/>
    </source>
</evidence>
<feature type="repeat" description="WD" evidence="3">
    <location>
        <begin position="761"/>
        <end position="802"/>
    </location>
</feature>
<dbReference type="InterPro" id="IPR056884">
    <property type="entry name" value="NPHP3-like_N"/>
</dbReference>
<name>A0AAE0IYC9_9PEZI</name>
<proteinExistence type="predicted"/>
<dbReference type="EMBL" id="JAUEPO010000002">
    <property type="protein sequence ID" value="KAK3333464.1"/>
    <property type="molecule type" value="Genomic_DNA"/>
</dbReference>
<dbReference type="CDD" id="cd00200">
    <property type="entry name" value="WD40"/>
    <property type="match status" value="1"/>
</dbReference>
<reference evidence="6" key="1">
    <citation type="journal article" date="2023" name="Mol. Phylogenet. Evol.">
        <title>Genome-scale phylogeny and comparative genomics of the fungal order Sordariales.</title>
        <authorList>
            <person name="Hensen N."/>
            <person name="Bonometti L."/>
            <person name="Westerberg I."/>
            <person name="Brannstrom I.O."/>
            <person name="Guillou S."/>
            <person name="Cros-Aarteil S."/>
            <person name="Calhoun S."/>
            <person name="Haridas S."/>
            <person name="Kuo A."/>
            <person name="Mondo S."/>
            <person name="Pangilinan J."/>
            <person name="Riley R."/>
            <person name="LaButti K."/>
            <person name="Andreopoulos B."/>
            <person name="Lipzen A."/>
            <person name="Chen C."/>
            <person name="Yan M."/>
            <person name="Daum C."/>
            <person name="Ng V."/>
            <person name="Clum A."/>
            <person name="Steindorff A."/>
            <person name="Ohm R.A."/>
            <person name="Martin F."/>
            <person name="Silar P."/>
            <person name="Natvig D.O."/>
            <person name="Lalanne C."/>
            <person name="Gautier V."/>
            <person name="Ament-Velasquez S.L."/>
            <person name="Kruys A."/>
            <person name="Hutchinson M.I."/>
            <person name="Powell A.J."/>
            <person name="Barry K."/>
            <person name="Miller A.N."/>
            <person name="Grigoriev I.V."/>
            <person name="Debuchy R."/>
            <person name="Gladieux P."/>
            <person name="Hiltunen Thoren M."/>
            <person name="Johannesson H."/>
        </authorList>
    </citation>
    <scope>NUCLEOTIDE SEQUENCE</scope>
    <source>
        <strain evidence="6">SMH4131-1</strain>
    </source>
</reference>
<dbReference type="Pfam" id="PF24883">
    <property type="entry name" value="NPHP3_N"/>
    <property type="match status" value="1"/>
</dbReference>
<dbReference type="Pfam" id="PF25173">
    <property type="entry name" value="Beta-prop_WDR3_1st"/>
    <property type="match status" value="1"/>
</dbReference>
<dbReference type="SMART" id="SM00320">
    <property type="entry name" value="WD40"/>
    <property type="match status" value="8"/>
</dbReference>
<dbReference type="Proteomes" id="UP001286456">
    <property type="component" value="Unassembled WGS sequence"/>
</dbReference>
<dbReference type="InterPro" id="IPR011047">
    <property type="entry name" value="Quinoprotein_ADH-like_sf"/>
</dbReference>
<sequence>MEGLGAAASIIAVVELAAKVASLCLEYSSAVKNARADIDRLRQQTNSLKTTVEGAQKLLQHPRTARLETLHKLRNALDETHPQLGNIAAKLEANLHTGRKAKAMRHMGLRALKWPFENKDVDKIIANLQRNQASFFAALQIDQTYVTNLAKILDISRKIDLPKLPVATGAAFDSQTNEHDPKCHPNTRVDLLAEIYRWVEDPSGRCIFWLCGMAGTGKSTISRTVAGRLSEKGVPGASFLFKKGDGDRGKAAVFFTTIASQLADKLPFLAPHVRNAIESDPTIAGKTKADQFRKLILEPLNKCKDDPRIPALVAVVIDALDECDREEDAIAIIRILSKAKEVTSVSLRFFVTSRPELPIRNGFSTIQGEYQDIALHQIPEPVVEHDISTFLRYELARIRDEYNIQPSKSLQVPPSWPREGDIRILVQMAVPLFIFAATVCRFVEDKGRSDPTRRLAKVLQYRTATHDSRLDKLDATYLPILNQLTAGRTGLDKADLLAEFRDIVGPIVLLAQPLSVGSLARLLDVEVQDVHDQLNSLHSVLDIPSQTDAPIRLFHLSFRDFLVDLTKRATNDFWIDETKYHNTLVDRCVRLMHRHLKRDICGLQIPGKLRSEVRQQTIDTSLPPEVRYACQYWVYHLQESKGSIRDGDPVHNFLTRQLLHWLEALGLLGRISESIGMVDDLLALLHPTDAAEVSVLLRDIRRVILSNRWIIDIAPLQVYVSALVFSPGRSVTRKLFRQEEPKWITTGPAVEEDWNACRQTLEGHSDSVSSVAFSPDSTLVASASADKTVKIWDTATGTCTQTLEGHSDWVSSVAFSPDSTLVASASADKTVKIWDTATGTCTQTLEGHSDWVSSVAFSPDSTLVASASYDETVKIWDTATGTCMQTLEGHSDWVSSVAFLPDSTLIASASCDKTVRIWDAATGTCTQTLEGHSDWVSSIAFSPDSTLVASGSRDKTVRIWDAATGTCTQTLEGHSGSVNSVAFSPDSTLVASGSRDKTVRIWDAATGTCTQTLEGHSDWVSSVAFSPDSTLVASASADETVKIWDTATSTCTQTLEGHSGWVSSVAFSPDSTNSQAGVSVTGQTYTAIITDSGYESMKRGASNFHEEDLGLAQEHESVEIDFDDQATIYSVASTALNDEDTFKTEFAETLLDRICPPDLDAELVSSRSTILPSLLRAFALRLGCPGSNKAEREVMYFVHKHRRYSTCGFVSLTHL</sequence>
<dbReference type="PROSITE" id="PS50082">
    <property type="entry name" value="WD_REPEATS_2"/>
    <property type="match status" value="7"/>
</dbReference>
<feature type="repeat" description="WD" evidence="3">
    <location>
        <begin position="1013"/>
        <end position="1054"/>
    </location>
</feature>
<feature type="domain" description="Nephrocystin 3-like N-terminal" evidence="5">
    <location>
        <begin position="194"/>
        <end position="354"/>
    </location>
</feature>
<keyword evidence="1 3" id="KW-0853">WD repeat</keyword>
<feature type="repeat" description="WD" evidence="3">
    <location>
        <begin position="803"/>
        <end position="844"/>
    </location>
</feature>